<evidence type="ECO:0000313" key="2">
    <source>
        <dbReference type="EMBL" id="GBC08390.1"/>
    </source>
</evidence>
<comment type="caution">
    <text evidence="2">The sequence shown here is derived from an EMBL/GenBank/DDBJ whole genome shotgun (WGS) entry which is preliminary data.</text>
</comment>
<reference evidence="2 4" key="1">
    <citation type="submission" date="2017-11" db="EMBL/GenBank/DDBJ databases">
        <title>The genome of Rhizophagus clarus HR1 reveals common genetic basis of auxotrophy among arbuscular mycorrhizal fungi.</title>
        <authorList>
            <person name="Kobayashi Y."/>
        </authorList>
    </citation>
    <scope>NUCLEOTIDE SEQUENCE [LARGE SCALE GENOMIC DNA]</scope>
    <source>
        <strain evidence="2 4">HR1</strain>
    </source>
</reference>
<dbReference type="AlphaFoldDB" id="A0A2Z6SE79"/>
<evidence type="ECO:0000313" key="3">
    <source>
        <dbReference type="EMBL" id="GES80951.1"/>
    </source>
</evidence>
<proteinExistence type="predicted"/>
<dbReference type="OrthoDB" id="2307349at2759"/>
<organism evidence="2 4">
    <name type="scientific">Rhizophagus clarus</name>
    <dbReference type="NCBI Taxonomy" id="94130"/>
    <lineage>
        <taxon>Eukaryota</taxon>
        <taxon>Fungi</taxon>
        <taxon>Fungi incertae sedis</taxon>
        <taxon>Mucoromycota</taxon>
        <taxon>Glomeromycotina</taxon>
        <taxon>Glomeromycetes</taxon>
        <taxon>Glomerales</taxon>
        <taxon>Glomeraceae</taxon>
        <taxon>Rhizophagus</taxon>
    </lineage>
</organism>
<protein>
    <submittedName>
        <fullName evidence="2">Uncharacterized protein</fullName>
    </submittedName>
</protein>
<keyword evidence="4" id="KW-1185">Reference proteome</keyword>
<dbReference type="Proteomes" id="UP000247702">
    <property type="component" value="Unassembled WGS sequence"/>
</dbReference>
<feature type="compositionally biased region" description="Low complexity" evidence="1">
    <location>
        <begin position="35"/>
        <end position="51"/>
    </location>
</feature>
<dbReference type="EMBL" id="BEXD01004213">
    <property type="protein sequence ID" value="GBC08390.1"/>
    <property type="molecule type" value="Genomic_DNA"/>
</dbReference>
<dbReference type="EMBL" id="BLAL01000053">
    <property type="protein sequence ID" value="GES80951.1"/>
    <property type="molecule type" value="Genomic_DNA"/>
</dbReference>
<sequence length="128" mass="14238">MTVKCPNCKAPFKSDNRNYKKHKKTCKPKVVSNANPGNGFSGTSSGNGFSSTPSGNVFSPVFSQESEHSCRTLAILYFRNFGIKYDRTNIDRLTLCAFGRTASEAFNRNICVVCGVKPKRFHDFVSRL</sequence>
<gene>
    <name evidence="3" type="ORF">RCL2_000821100</name>
    <name evidence="2" type="ORF">RclHR1_08080004</name>
</gene>
<evidence type="ECO:0000313" key="4">
    <source>
        <dbReference type="Proteomes" id="UP000247702"/>
    </source>
</evidence>
<evidence type="ECO:0000256" key="1">
    <source>
        <dbReference type="SAM" id="MobiDB-lite"/>
    </source>
</evidence>
<accession>A0A2Z6SE79</accession>
<reference evidence="3" key="2">
    <citation type="submission" date="2019-10" db="EMBL/GenBank/DDBJ databases">
        <title>Conservation and host-specific expression of non-tandemly repeated heterogenous ribosome RNA gene in arbuscular mycorrhizal fungi.</title>
        <authorList>
            <person name="Maeda T."/>
            <person name="Kobayashi Y."/>
            <person name="Nakagawa T."/>
            <person name="Ezawa T."/>
            <person name="Yamaguchi K."/>
            <person name="Bino T."/>
            <person name="Nishimoto Y."/>
            <person name="Shigenobu S."/>
            <person name="Kawaguchi M."/>
        </authorList>
    </citation>
    <scope>NUCLEOTIDE SEQUENCE</scope>
    <source>
        <strain evidence="3">HR1</strain>
    </source>
</reference>
<feature type="region of interest" description="Disordered" evidence="1">
    <location>
        <begin position="28"/>
        <end position="51"/>
    </location>
</feature>
<name>A0A2Z6SE79_9GLOM</name>
<dbReference type="Proteomes" id="UP000615446">
    <property type="component" value="Unassembled WGS sequence"/>
</dbReference>
<dbReference type="STRING" id="94130.A0A2Z6SE79"/>